<comment type="caution">
    <text evidence="1">The sequence shown here is derived from an EMBL/GenBank/DDBJ whole genome shotgun (WGS) entry which is preliminary data.</text>
</comment>
<dbReference type="EMBL" id="CAJVPQ010001048">
    <property type="protein sequence ID" value="CAG8529057.1"/>
    <property type="molecule type" value="Genomic_DNA"/>
</dbReference>
<organism evidence="1 2">
    <name type="scientific">Funneliformis caledonium</name>
    <dbReference type="NCBI Taxonomy" id="1117310"/>
    <lineage>
        <taxon>Eukaryota</taxon>
        <taxon>Fungi</taxon>
        <taxon>Fungi incertae sedis</taxon>
        <taxon>Mucoromycota</taxon>
        <taxon>Glomeromycotina</taxon>
        <taxon>Glomeromycetes</taxon>
        <taxon>Glomerales</taxon>
        <taxon>Glomeraceae</taxon>
        <taxon>Funneliformis</taxon>
    </lineage>
</organism>
<dbReference type="Proteomes" id="UP000789570">
    <property type="component" value="Unassembled WGS sequence"/>
</dbReference>
<evidence type="ECO:0000313" key="1">
    <source>
        <dbReference type="EMBL" id="CAG8529057.1"/>
    </source>
</evidence>
<protein>
    <submittedName>
        <fullName evidence="1">7871_t:CDS:1</fullName>
    </submittedName>
</protein>
<proteinExistence type="predicted"/>
<keyword evidence="2" id="KW-1185">Reference proteome</keyword>
<accession>A0A9N9AHV9</accession>
<name>A0A9N9AHV9_9GLOM</name>
<evidence type="ECO:0000313" key="2">
    <source>
        <dbReference type="Proteomes" id="UP000789570"/>
    </source>
</evidence>
<reference evidence="1" key="1">
    <citation type="submission" date="2021-06" db="EMBL/GenBank/DDBJ databases">
        <authorList>
            <person name="Kallberg Y."/>
            <person name="Tangrot J."/>
            <person name="Rosling A."/>
        </authorList>
    </citation>
    <scope>NUCLEOTIDE SEQUENCE</scope>
    <source>
        <strain evidence="1">UK204</strain>
    </source>
</reference>
<dbReference type="AlphaFoldDB" id="A0A9N9AHV9"/>
<sequence>MINNDSQLNKKVVTRTYQSSIDDDSIIVGAGFRGTHAHKRARVLSYQAIWYSRSPEREYYRIKSYSIFFFTEEFDDSDVSFSGY</sequence>
<gene>
    <name evidence="1" type="ORF">FCALED_LOCUS5084</name>
</gene>